<comment type="subcellular location">
    <subcellularLocation>
        <location evidence="1 10">Cell membrane</location>
        <topology evidence="1 10">Multi-pass membrane protein</topology>
    </subcellularLocation>
</comment>
<keyword evidence="4 10" id="KW-1133">Transmembrane helix</keyword>
<name>A0ABV6RBP8_9MICO</name>
<comment type="catalytic activity">
    <reaction evidence="8">
        <text>fluoride(in) = fluoride(out)</text>
        <dbReference type="Rhea" id="RHEA:76159"/>
        <dbReference type="ChEBI" id="CHEBI:17051"/>
    </reaction>
    <physiologicalReaction direction="left-to-right" evidence="8">
        <dbReference type="Rhea" id="RHEA:76160"/>
    </physiologicalReaction>
</comment>
<comment type="function">
    <text evidence="9 10">Fluoride-specific ion channel. Important for reducing fluoride concentration in the cell, thus reducing its toxicity.</text>
</comment>
<evidence type="ECO:0000256" key="1">
    <source>
        <dbReference type="ARBA" id="ARBA00004651"/>
    </source>
</evidence>
<keyword evidence="10" id="KW-0915">Sodium</keyword>
<comment type="similarity">
    <text evidence="7 10">Belongs to the fluoride channel Fluc/FEX (TC 1.A.43) family.</text>
</comment>
<reference evidence="11 12" key="1">
    <citation type="submission" date="2024-09" db="EMBL/GenBank/DDBJ databases">
        <authorList>
            <person name="Sun Q."/>
            <person name="Mori K."/>
        </authorList>
    </citation>
    <scope>NUCLEOTIDE SEQUENCE [LARGE SCALE GENOMIC DNA]</scope>
    <source>
        <strain evidence="11 12">CICC 10874</strain>
    </source>
</reference>
<dbReference type="HAMAP" id="MF_00454">
    <property type="entry name" value="FluC"/>
    <property type="match status" value="1"/>
</dbReference>
<sequence>MTPLLFCAIALAGGLGCVARLVLDGVLRSRLVGVLPWATILINVSGSFLLGLVAALAGGAVLPPGVQLAVGTGFLGGYTTFSTASLETVRLLQERRWTAALLNGLGVLALATAAAVLGLGTGMLLSG</sequence>
<dbReference type="PANTHER" id="PTHR28259:SF1">
    <property type="entry name" value="FLUORIDE EXPORT PROTEIN 1-RELATED"/>
    <property type="match status" value="1"/>
</dbReference>
<keyword evidence="12" id="KW-1185">Reference proteome</keyword>
<evidence type="ECO:0000256" key="7">
    <source>
        <dbReference type="ARBA" id="ARBA00035120"/>
    </source>
</evidence>
<keyword evidence="3 10" id="KW-0812">Transmembrane</keyword>
<proteinExistence type="inferred from homology"/>
<dbReference type="PANTHER" id="PTHR28259">
    <property type="entry name" value="FLUORIDE EXPORT PROTEIN 1-RELATED"/>
    <property type="match status" value="1"/>
</dbReference>
<feature type="binding site" evidence="10">
    <location>
        <position position="76"/>
    </location>
    <ligand>
        <name>Na(+)</name>
        <dbReference type="ChEBI" id="CHEBI:29101"/>
        <note>structural</note>
    </ligand>
</feature>
<feature type="transmembrane region" description="Helical" evidence="10">
    <location>
        <begin position="100"/>
        <end position="125"/>
    </location>
</feature>
<feature type="binding site" evidence="10">
    <location>
        <position position="79"/>
    </location>
    <ligand>
        <name>Na(+)</name>
        <dbReference type="ChEBI" id="CHEBI:29101"/>
        <note>structural</note>
    </ligand>
</feature>
<evidence type="ECO:0000256" key="4">
    <source>
        <dbReference type="ARBA" id="ARBA00022989"/>
    </source>
</evidence>
<evidence type="ECO:0000256" key="3">
    <source>
        <dbReference type="ARBA" id="ARBA00022692"/>
    </source>
</evidence>
<evidence type="ECO:0000256" key="9">
    <source>
        <dbReference type="ARBA" id="ARBA00049940"/>
    </source>
</evidence>
<dbReference type="Pfam" id="PF02537">
    <property type="entry name" value="CRCB"/>
    <property type="match status" value="1"/>
</dbReference>
<keyword evidence="10" id="KW-0479">Metal-binding</keyword>
<keyword evidence="6 10" id="KW-0407">Ion channel</keyword>
<dbReference type="RefSeq" id="WP_376980485.1">
    <property type="nucleotide sequence ID" value="NZ_JBHLSV010000011.1"/>
</dbReference>
<gene>
    <name evidence="10 11" type="primary">crcB</name>
    <name evidence="10" type="synonym">fluC</name>
    <name evidence="11" type="ORF">ACFFF6_10660</name>
</gene>
<feature type="transmembrane region" description="Helical" evidence="10">
    <location>
        <begin position="35"/>
        <end position="57"/>
    </location>
</feature>
<dbReference type="InterPro" id="IPR003691">
    <property type="entry name" value="FluC"/>
</dbReference>
<comment type="caution">
    <text evidence="11">The sequence shown here is derived from an EMBL/GenBank/DDBJ whole genome shotgun (WGS) entry which is preliminary data.</text>
</comment>
<evidence type="ECO:0000256" key="6">
    <source>
        <dbReference type="ARBA" id="ARBA00023303"/>
    </source>
</evidence>
<keyword evidence="2 10" id="KW-1003">Cell membrane</keyword>
<comment type="activity regulation">
    <text evidence="10">Na(+) is not transported, but it plays an essential structural role and its presence is essential for fluoride channel function.</text>
</comment>
<dbReference type="Proteomes" id="UP001589793">
    <property type="component" value="Unassembled WGS sequence"/>
</dbReference>
<evidence type="ECO:0000256" key="5">
    <source>
        <dbReference type="ARBA" id="ARBA00023136"/>
    </source>
</evidence>
<accession>A0ABV6RBP8</accession>
<evidence type="ECO:0000256" key="10">
    <source>
        <dbReference type="HAMAP-Rule" id="MF_00454"/>
    </source>
</evidence>
<protein>
    <recommendedName>
        <fullName evidence="10">Fluoride-specific ion channel FluC</fullName>
    </recommendedName>
</protein>
<evidence type="ECO:0000256" key="8">
    <source>
        <dbReference type="ARBA" id="ARBA00035585"/>
    </source>
</evidence>
<evidence type="ECO:0000313" key="11">
    <source>
        <dbReference type="EMBL" id="MFC0674414.1"/>
    </source>
</evidence>
<evidence type="ECO:0000256" key="2">
    <source>
        <dbReference type="ARBA" id="ARBA00022475"/>
    </source>
</evidence>
<keyword evidence="10" id="KW-0813">Transport</keyword>
<keyword evidence="5 10" id="KW-0472">Membrane</keyword>
<evidence type="ECO:0000313" key="12">
    <source>
        <dbReference type="Proteomes" id="UP001589793"/>
    </source>
</evidence>
<dbReference type="EMBL" id="JBHLSV010000011">
    <property type="protein sequence ID" value="MFC0674414.1"/>
    <property type="molecule type" value="Genomic_DNA"/>
</dbReference>
<keyword evidence="10" id="KW-0406">Ion transport</keyword>
<comment type="caution">
    <text evidence="10">Lacks conserved residue(s) required for the propagation of feature annotation.</text>
</comment>
<dbReference type="NCBIfam" id="TIGR00494">
    <property type="entry name" value="crcB"/>
    <property type="match status" value="1"/>
</dbReference>
<organism evidence="11 12">
    <name type="scientific">Brachybacterium hainanense</name>
    <dbReference type="NCBI Taxonomy" id="1541174"/>
    <lineage>
        <taxon>Bacteria</taxon>
        <taxon>Bacillati</taxon>
        <taxon>Actinomycetota</taxon>
        <taxon>Actinomycetes</taxon>
        <taxon>Micrococcales</taxon>
        <taxon>Dermabacteraceae</taxon>
        <taxon>Brachybacterium</taxon>
    </lineage>
</organism>